<organism evidence="9 10">
    <name type="scientific">Agaribacillus aureus</name>
    <dbReference type="NCBI Taxonomy" id="3051825"/>
    <lineage>
        <taxon>Bacteria</taxon>
        <taxon>Pseudomonadati</taxon>
        <taxon>Bacteroidota</taxon>
        <taxon>Cytophagia</taxon>
        <taxon>Cytophagales</taxon>
        <taxon>Splendidivirgaceae</taxon>
        <taxon>Agaribacillus</taxon>
    </lineage>
</organism>
<dbReference type="InterPro" id="IPR000834">
    <property type="entry name" value="Peptidase_M14"/>
</dbReference>
<dbReference type="PANTHER" id="PTHR11705:SF143">
    <property type="entry name" value="SLL0236 PROTEIN"/>
    <property type="match status" value="1"/>
</dbReference>
<keyword evidence="5" id="KW-0862">Zinc</keyword>
<dbReference type="CDD" id="cd06238">
    <property type="entry name" value="M14-like"/>
    <property type="match status" value="1"/>
</dbReference>
<evidence type="ECO:0000313" key="9">
    <source>
        <dbReference type="EMBL" id="MDN5216266.1"/>
    </source>
</evidence>
<dbReference type="Gene3D" id="3.40.630.10">
    <property type="entry name" value="Zn peptidases"/>
    <property type="match status" value="1"/>
</dbReference>
<dbReference type="InterPro" id="IPR029062">
    <property type="entry name" value="Class_I_gatase-like"/>
</dbReference>
<comment type="similarity">
    <text evidence="2 7">Belongs to the peptidase M14 family.</text>
</comment>
<dbReference type="PANTHER" id="PTHR11705">
    <property type="entry name" value="PROTEASE FAMILY M14 CARBOXYPEPTIDASE A,B"/>
    <property type="match status" value="1"/>
</dbReference>
<accession>A0ABT8LGX3</accession>
<evidence type="ECO:0000256" key="4">
    <source>
        <dbReference type="ARBA" id="ARBA00022801"/>
    </source>
</evidence>
<evidence type="ECO:0000256" key="2">
    <source>
        <dbReference type="ARBA" id="ARBA00005988"/>
    </source>
</evidence>
<gene>
    <name evidence="9" type="ORF">QQ020_29630</name>
</gene>
<evidence type="ECO:0000313" key="10">
    <source>
        <dbReference type="Proteomes" id="UP001172083"/>
    </source>
</evidence>
<dbReference type="SMART" id="SM00631">
    <property type="entry name" value="Zn_pept"/>
    <property type="match status" value="1"/>
</dbReference>
<evidence type="ECO:0000256" key="3">
    <source>
        <dbReference type="ARBA" id="ARBA00022670"/>
    </source>
</evidence>
<keyword evidence="6" id="KW-0482">Metalloprotease</keyword>
<keyword evidence="4" id="KW-0378">Hydrolase</keyword>
<keyword evidence="10" id="KW-1185">Reference proteome</keyword>
<sequence>MTRHLIFFLLVTFCFSNRIFAQIDLSYYLPANEYHESIPTPKEVLGYEVGEWHVNNDQLIRYMEAVARVSDRVTLEIYGRTYENRPLLLLTITSPENHKNLESIRKNHLALSDPAGQKNLNTADMPSVVWFGYSIHGNESSGTNASLLAVYHLAAATGAAVEEMLNNTVILVDPMMNPDGNMRFSSWVNSRKSKNLIADPDNHEQNEPWPKSRTNHYWFDLNRDWLLLQHPESRGRLKKFHQWKPNILTDHHEMGTDATFFFQPGVPSRNNPLTPQNTFVLTDKIAEFHKKALDQNGSLYYSKESFDDYYYGKGSTYPDINGGVGILFEQASSRGHAQESVNGTLKFPFTIKNQLTTTLSTLESAQQLRRELLDHQREFYKTAMAEADSDPVKAIVVHSGSDMARLNALIKILRGHQIKVHELKKSIAQNGSTFDPQNSCIIPLGQSQYRLIKALFEIRTSFQDSLFYDVSSWTLPLAFNLPYATLTNKDFDNKLLGREVGNMEVVASNTENSKPTYAYGVNWNGYFAPKALYKLLKTGLRIKVATEPFTHKNGKKHNYGTVVIPLQDQPLPPNQIHALMDEIKRIDGTEVYHFNSGSSLNGNYLGSNKMKRIALPKIALIIGDGIEGYSAGEVWHLLDQRFDMELTLLPIDKLSGAKLQKYNTLILVNGNYQRLQSGHIAKLKSWVQNGGNIVAMQNATRWLSSKNLTRIKFVVPEKSDKLPPRPYVDRPLYKGAQLIGGAIFATRLDLTHPLAYGYNRETMPIFKKGTLFMEPTNSPYANPVMFTQNPLMSGYVSKENLEKLRNTAAVNISLLGAGKIISFTDNLNFRAYWYGTNKMFFNAIFFGDIIDI</sequence>
<feature type="active site" description="Proton donor/acceptor" evidence="7">
    <location>
        <position position="329"/>
    </location>
</feature>
<proteinExistence type="inferred from homology"/>
<keyword evidence="3" id="KW-0645">Protease</keyword>
<evidence type="ECO:0000256" key="5">
    <source>
        <dbReference type="ARBA" id="ARBA00022833"/>
    </source>
</evidence>
<reference evidence="9" key="1">
    <citation type="submission" date="2023-06" db="EMBL/GenBank/DDBJ databases">
        <title>Genomic of Agaribacillus aureum.</title>
        <authorList>
            <person name="Wang G."/>
        </authorList>
    </citation>
    <scope>NUCLEOTIDE SEQUENCE</scope>
    <source>
        <strain evidence="9">BMA12</strain>
    </source>
</reference>
<dbReference type="RefSeq" id="WP_346761603.1">
    <property type="nucleotide sequence ID" value="NZ_JAUJEB010000008.1"/>
</dbReference>
<evidence type="ECO:0000256" key="7">
    <source>
        <dbReference type="PROSITE-ProRule" id="PRU01379"/>
    </source>
</evidence>
<dbReference type="SUPFAM" id="SSF52317">
    <property type="entry name" value="Class I glutamine amidotransferase-like"/>
    <property type="match status" value="1"/>
</dbReference>
<evidence type="ECO:0000256" key="1">
    <source>
        <dbReference type="ARBA" id="ARBA00001947"/>
    </source>
</evidence>
<evidence type="ECO:0000259" key="8">
    <source>
        <dbReference type="PROSITE" id="PS52035"/>
    </source>
</evidence>
<dbReference type="PROSITE" id="PS52035">
    <property type="entry name" value="PEPTIDASE_M14"/>
    <property type="match status" value="1"/>
</dbReference>
<name>A0ABT8LGX3_9BACT</name>
<protein>
    <submittedName>
        <fullName evidence="9">M14 family metallopeptidase</fullName>
    </submittedName>
</protein>
<dbReference type="SUPFAM" id="SSF53187">
    <property type="entry name" value="Zn-dependent exopeptidases"/>
    <property type="match status" value="1"/>
</dbReference>
<dbReference type="Pfam" id="PF00246">
    <property type="entry name" value="Peptidase_M14"/>
    <property type="match status" value="1"/>
</dbReference>
<evidence type="ECO:0000256" key="6">
    <source>
        <dbReference type="ARBA" id="ARBA00023049"/>
    </source>
</evidence>
<feature type="domain" description="Peptidase M14" evidence="8">
    <location>
        <begin position="51"/>
        <end position="355"/>
    </location>
</feature>
<dbReference type="Proteomes" id="UP001172083">
    <property type="component" value="Unassembled WGS sequence"/>
</dbReference>
<comment type="caution">
    <text evidence="9">The sequence shown here is derived from an EMBL/GenBank/DDBJ whole genome shotgun (WGS) entry which is preliminary data.</text>
</comment>
<comment type="cofactor">
    <cofactor evidence="1">
        <name>Zn(2+)</name>
        <dbReference type="ChEBI" id="CHEBI:29105"/>
    </cofactor>
</comment>
<dbReference type="EMBL" id="JAUJEB010000008">
    <property type="protein sequence ID" value="MDN5216266.1"/>
    <property type="molecule type" value="Genomic_DNA"/>
</dbReference>